<name>A0ABS1X0F9_9GAMM</name>
<accession>A0ABS1X0F9</accession>
<dbReference type="Pfam" id="PF04773">
    <property type="entry name" value="FecR"/>
    <property type="match status" value="1"/>
</dbReference>
<dbReference type="Gene3D" id="3.55.50.30">
    <property type="match status" value="1"/>
</dbReference>
<dbReference type="RefSeq" id="WP_203168816.1">
    <property type="nucleotide sequence ID" value="NZ_JAEVLS010000004.1"/>
</dbReference>
<evidence type="ECO:0000259" key="1">
    <source>
        <dbReference type="Pfam" id="PF04773"/>
    </source>
</evidence>
<dbReference type="InterPro" id="IPR006860">
    <property type="entry name" value="FecR"/>
</dbReference>
<reference evidence="2 3" key="1">
    <citation type="journal article" date="2021" name="Int. J. Syst. Evol. Microbiol.">
        <title>Steroidobacter gossypii sp. nov., isolated from soil of cotton cropping field.</title>
        <authorList>
            <person name="Huang R."/>
            <person name="Yang S."/>
            <person name="Zhen C."/>
            <person name="Liu W."/>
        </authorList>
    </citation>
    <scope>NUCLEOTIDE SEQUENCE [LARGE SCALE GENOMIC DNA]</scope>
    <source>
        <strain evidence="2 3">S1-65</strain>
    </source>
</reference>
<feature type="domain" description="FecR protein" evidence="1">
    <location>
        <begin position="25"/>
        <end position="116"/>
    </location>
</feature>
<dbReference type="PANTHER" id="PTHR30273">
    <property type="entry name" value="PERIPLASMIC SIGNAL SENSOR AND SIGMA FACTOR ACTIVATOR FECR-RELATED"/>
    <property type="match status" value="1"/>
</dbReference>
<gene>
    <name evidence="2" type="ORF">JM946_18370</name>
</gene>
<evidence type="ECO:0000313" key="2">
    <source>
        <dbReference type="EMBL" id="MBM0106701.1"/>
    </source>
</evidence>
<dbReference type="EMBL" id="JAEVLS010000004">
    <property type="protein sequence ID" value="MBM0106701.1"/>
    <property type="molecule type" value="Genomic_DNA"/>
</dbReference>
<evidence type="ECO:0000313" key="3">
    <source>
        <dbReference type="Proteomes" id="UP000661077"/>
    </source>
</evidence>
<dbReference type="InterPro" id="IPR012373">
    <property type="entry name" value="Ferrdict_sens_TM"/>
</dbReference>
<dbReference type="PANTHER" id="PTHR30273:SF2">
    <property type="entry name" value="PROTEIN FECR"/>
    <property type="match status" value="1"/>
</dbReference>
<proteinExistence type="predicted"/>
<protein>
    <submittedName>
        <fullName evidence="2">FecR domain-containing protein</fullName>
    </submittedName>
</protein>
<sequence length="232" mass="24750">MLAIGLSGAFGWNVFKQSNLEAPVYVTEIGERSTVPLADGSVVTLNTATAVHVAYEAAERKVRLLNGQALFAVAHGQPTPFRVYAGDKVVTAVGTVFDVRVEDEEVSVSVLEGAVRVDSGSTLAAAAEMLVAGQALMSRPDGAVSVKQVDVERLASWRSGLLSFEDTPLAEAVAEVNRYTHRPITLADPRLGEYRVSGTFRVGEPERFARFMTQLFPLALESSASGTVIKAP</sequence>
<comment type="caution">
    <text evidence="2">The sequence shown here is derived from an EMBL/GenBank/DDBJ whole genome shotgun (WGS) entry which is preliminary data.</text>
</comment>
<organism evidence="2 3">
    <name type="scientific">Steroidobacter gossypii</name>
    <dbReference type="NCBI Taxonomy" id="2805490"/>
    <lineage>
        <taxon>Bacteria</taxon>
        <taxon>Pseudomonadati</taxon>
        <taxon>Pseudomonadota</taxon>
        <taxon>Gammaproteobacteria</taxon>
        <taxon>Steroidobacterales</taxon>
        <taxon>Steroidobacteraceae</taxon>
        <taxon>Steroidobacter</taxon>
    </lineage>
</organism>
<dbReference type="Proteomes" id="UP000661077">
    <property type="component" value="Unassembled WGS sequence"/>
</dbReference>
<keyword evidence="3" id="KW-1185">Reference proteome</keyword>
<dbReference type="Gene3D" id="2.60.120.1440">
    <property type="match status" value="1"/>
</dbReference>